<dbReference type="GO" id="GO:0031267">
    <property type="term" value="F:small GTPase binding"/>
    <property type="evidence" value="ECO:0007669"/>
    <property type="project" value="EnsemblProtists"/>
</dbReference>
<dbReference type="SMART" id="SM00233">
    <property type="entry name" value="PH"/>
    <property type="match status" value="1"/>
</dbReference>
<evidence type="ECO:0000256" key="1">
    <source>
        <dbReference type="ARBA" id="ARBA00006935"/>
    </source>
</evidence>
<evidence type="ECO:0000256" key="8">
    <source>
        <dbReference type="ARBA" id="ARBA00022777"/>
    </source>
</evidence>
<feature type="domain" description="PH" evidence="14">
    <location>
        <begin position="6"/>
        <end position="104"/>
    </location>
</feature>
<dbReference type="EC" id="2.7.11.1" evidence="2"/>
<evidence type="ECO:0000256" key="11">
    <source>
        <dbReference type="ARBA" id="ARBA00048679"/>
    </source>
</evidence>
<dbReference type="GO" id="GO:0031153">
    <property type="term" value="P:slug development involved in sorocarp development"/>
    <property type="evidence" value="ECO:0007669"/>
    <property type="project" value="EnsemblProtists"/>
</dbReference>
<dbReference type="GO" id="GO:0000281">
    <property type="term" value="P:mitotic cytokinesis"/>
    <property type="evidence" value="ECO:0007669"/>
    <property type="project" value="EnsemblProtists"/>
</dbReference>
<comment type="catalytic activity">
    <reaction evidence="10">
        <text>L-threonyl-[protein] + ATP = O-phospho-L-threonyl-[protein] + ADP + H(+)</text>
        <dbReference type="Rhea" id="RHEA:46608"/>
        <dbReference type="Rhea" id="RHEA-COMP:11060"/>
        <dbReference type="Rhea" id="RHEA-COMP:11605"/>
        <dbReference type="ChEBI" id="CHEBI:15378"/>
        <dbReference type="ChEBI" id="CHEBI:30013"/>
        <dbReference type="ChEBI" id="CHEBI:30616"/>
        <dbReference type="ChEBI" id="CHEBI:61977"/>
        <dbReference type="ChEBI" id="CHEBI:456216"/>
        <dbReference type="EC" id="2.7.11.1"/>
    </reaction>
</comment>
<keyword evidence="18" id="KW-1185">Reference proteome</keyword>
<evidence type="ECO:0000259" key="16">
    <source>
        <dbReference type="PROSITE" id="PS51285"/>
    </source>
</evidence>
<dbReference type="GO" id="GO:0050920">
    <property type="term" value="P:regulation of chemotaxis"/>
    <property type="evidence" value="ECO:0007669"/>
    <property type="project" value="EnsemblProtists"/>
</dbReference>
<dbReference type="Proteomes" id="UP000007797">
    <property type="component" value="Unassembled WGS sequence"/>
</dbReference>
<keyword evidence="3" id="KW-0145">Chemotaxis</keyword>
<dbReference type="GO" id="GO:0046580">
    <property type="term" value="P:negative regulation of Ras protein signal transduction"/>
    <property type="evidence" value="ECO:0007669"/>
    <property type="project" value="EnsemblProtists"/>
</dbReference>
<dbReference type="GO" id="GO:0030011">
    <property type="term" value="P:maintenance of cell polarity"/>
    <property type="evidence" value="ECO:0007669"/>
    <property type="project" value="EnsemblProtists"/>
</dbReference>
<dbReference type="GO" id="GO:1905303">
    <property type="term" value="P:positive regulation of macropinocytosis"/>
    <property type="evidence" value="ECO:0007669"/>
    <property type="project" value="EnsemblProtists"/>
</dbReference>
<dbReference type="InterPro" id="IPR011009">
    <property type="entry name" value="Kinase-like_dom_sf"/>
</dbReference>
<dbReference type="RefSeq" id="XP_004355400.1">
    <property type="nucleotide sequence ID" value="XM_004355348.1"/>
</dbReference>
<protein>
    <recommendedName>
        <fullName evidence="2">non-specific serine/threonine protein kinase</fullName>
        <ecNumber evidence="2">2.7.11.1</ecNumber>
    </recommendedName>
</protein>
<evidence type="ECO:0000313" key="18">
    <source>
        <dbReference type="Proteomes" id="UP000007797"/>
    </source>
</evidence>
<keyword evidence="8 17" id="KW-0418">Kinase</keyword>
<comment type="similarity">
    <text evidence="1">Belongs to the protein kinase superfamily. AGC Ser/Thr protein kinase family. RAC subfamily.</text>
</comment>
<dbReference type="GO" id="GO:0005938">
    <property type="term" value="C:cell cortex"/>
    <property type="evidence" value="ECO:0007669"/>
    <property type="project" value="EnsemblProtists"/>
</dbReference>
<evidence type="ECO:0000256" key="12">
    <source>
        <dbReference type="PROSITE-ProRule" id="PRU10141"/>
    </source>
</evidence>
<dbReference type="GO" id="GO:0042542">
    <property type="term" value="P:response to hydrogen peroxide"/>
    <property type="evidence" value="ECO:0007669"/>
    <property type="project" value="EnsemblProtists"/>
</dbReference>
<evidence type="ECO:0000256" key="7">
    <source>
        <dbReference type="ARBA" id="ARBA00022741"/>
    </source>
</evidence>
<keyword evidence="7 12" id="KW-0547">Nucleotide-binding</keyword>
<dbReference type="PROSITE" id="PS50003">
    <property type="entry name" value="PH_DOMAIN"/>
    <property type="match status" value="1"/>
</dbReference>
<dbReference type="Pfam" id="PF00169">
    <property type="entry name" value="PH"/>
    <property type="match status" value="1"/>
</dbReference>
<dbReference type="GO" id="GO:0031269">
    <property type="term" value="P:pseudopodium assembly"/>
    <property type="evidence" value="ECO:0007669"/>
    <property type="project" value="EnsemblProtists"/>
</dbReference>
<dbReference type="Pfam" id="PF00433">
    <property type="entry name" value="Pkinase_C"/>
    <property type="match status" value="1"/>
</dbReference>
<gene>
    <name evidence="17" type="primary">pkbA</name>
    <name evidence="17" type="ORF">DFA_07907</name>
</gene>
<dbReference type="GeneID" id="14869225"/>
<dbReference type="GO" id="GO:0110094">
    <property type="term" value="P:polyphosphate-mediated signaling"/>
    <property type="evidence" value="ECO:0007669"/>
    <property type="project" value="EnsemblProtists"/>
</dbReference>
<dbReference type="GO" id="GO:0031005">
    <property type="term" value="F:filamin binding"/>
    <property type="evidence" value="ECO:0007669"/>
    <property type="project" value="EnsemblProtists"/>
</dbReference>
<evidence type="ECO:0000256" key="6">
    <source>
        <dbReference type="ARBA" id="ARBA00022679"/>
    </source>
</evidence>
<dbReference type="EMBL" id="GL883021">
    <property type="protein sequence ID" value="EGG16926.1"/>
    <property type="molecule type" value="Genomic_DNA"/>
</dbReference>
<dbReference type="OMA" id="CIDNERR"/>
<dbReference type="GO" id="GO:0005547">
    <property type="term" value="F:phosphatidylinositol-3,4,5-trisphosphate binding"/>
    <property type="evidence" value="ECO:0007669"/>
    <property type="project" value="EnsemblProtists"/>
</dbReference>
<dbReference type="OrthoDB" id="63267at2759"/>
<dbReference type="GO" id="GO:0005524">
    <property type="term" value="F:ATP binding"/>
    <property type="evidence" value="ECO:0007669"/>
    <property type="project" value="UniProtKB-UniRule"/>
</dbReference>
<dbReference type="GO" id="GO:1904630">
    <property type="term" value="P:cellular response to diterpene"/>
    <property type="evidence" value="ECO:0007669"/>
    <property type="project" value="EnsemblProtists"/>
</dbReference>
<dbReference type="STRING" id="1054147.F4Q412"/>
<dbReference type="InterPro" id="IPR001849">
    <property type="entry name" value="PH_domain"/>
</dbReference>
<dbReference type="FunFam" id="2.30.29.30:FF:000286">
    <property type="entry name" value="PH-protein kinase domain containing protein"/>
    <property type="match status" value="1"/>
</dbReference>
<evidence type="ECO:0000313" key="17">
    <source>
        <dbReference type="EMBL" id="EGG16926.1"/>
    </source>
</evidence>
<dbReference type="SUPFAM" id="SSF50729">
    <property type="entry name" value="PH domain-like"/>
    <property type="match status" value="1"/>
</dbReference>
<dbReference type="SMART" id="SM00133">
    <property type="entry name" value="S_TK_X"/>
    <property type="match status" value="1"/>
</dbReference>
<proteinExistence type="inferred from homology"/>
<dbReference type="SUPFAM" id="SSF56112">
    <property type="entry name" value="Protein kinase-like (PK-like)"/>
    <property type="match status" value="1"/>
</dbReference>
<dbReference type="GO" id="GO:0090382">
    <property type="term" value="P:phagosome maturation"/>
    <property type="evidence" value="ECO:0007669"/>
    <property type="project" value="EnsemblProtists"/>
</dbReference>
<dbReference type="Gene3D" id="3.30.200.20">
    <property type="entry name" value="Phosphorylase Kinase, domain 1"/>
    <property type="match status" value="1"/>
</dbReference>
<dbReference type="KEGG" id="dfa:DFA_07907"/>
<evidence type="ECO:0000256" key="4">
    <source>
        <dbReference type="ARBA" id="ARBA00022527"/>
    </source>
</evidence>
<dbReference type="PROSITE" id="PS00107">
    <property type="entry name" value="PROTEIN_KINASE_ATP"/>
    <property type="match status" value="1"/>
</dbReference>
<dbReference type="InterPro" id="IPR017441">
    <property type="entry name" value="Protein_kinase_ATP_BS"/>
</dbReference>
<keyword evidence="9 12" id="KW-0067">ATP-binding</keyword>
<dbReference type="GO" id="GO:0005886">
    <property type="term" value="C:plasma membrane"/>
    <property type="evidence" value="ECO:0007669"/>
    <property type="project" value="EnsemblProtists"/>
</dbReference>
<feature type="binding site" evidence="12">
    <location>
        <position position="152"/>
    </location>
    <ligand>
        <name>ATP</name>
        <dbReference type="ChEBI" id="CHEBI:30616"/>
    </ligand>
</feature>
<feature type="domain" description="AGC-kinase C-terminal" evidence="16">
    <location>
        <begin position="378"/>
        <end position="440"/>
    </location>
</feature>
<dbReference type="GO" id="GO:0004691">
    <property type="term" value="F:cAMP-dependent protein kinase activity"/>
    <property type="evidence" value="ECO:0007669"/>
    <property type="project" value="EnsemblProtists"/>
</dbReference>
<dbReference type="GO" id="GO:0044351">
    <property type="term" value="P:macropinocytosis"/>
    <property type="evidence" value="ECO:0007669"/>
    <property type="project" value="EnsemblProtists"/>
</dbReference>
<dbReference type="GO" id="GO:0050765">
    <property type="term" value="P:negative regulation of phagocytosis"/>
    <property type="evidence" value="ECO:0007669"/>
    <property type="project" value="EnsemblProtists"/>
</dbReference>
<dbReference type="Pfam" id="PF00069">
    <property type="entry name" value="Pkinase"/>
    <property type="match status" value="1"/>
</dbReference>
<comment type="catalytic activity">
    <reaction evidence="11">
        <text>L-seryl-[protein] + ATP = O-phospho-L-seryl-[protein] + ADP + H(+)</text>
        <dbReference type="Rhea" id="RHEA:17989"/>
        <dbReference type="Rhea" id="RHEA-COMP:9863"/>
        <dbReference type="Rhea" id="RHEA-COMP:11604"/>
        <dbReference type="ChEBI" id="CHEBI:15378"/>
        <dbReference type="ChEBI" id="CHEBI:29999"/>
        <dbReference type="ChEBI" id="CHEBI:30616"/>
        <dbReference type="ChEBI" id="CHEBI:83421"/>
        <dbReference type="ChEBI" id="CHEBI:456216"/>
        <dbReference type="EC" id="2.7.11.1"/>
    </reaction>
</comment>
<dbReference type="AlphaFoldDB" id="F4Q412"/>
<dbReference type="FunFam" id="1.10.510.10:FF:000008">
    <property type="entry name" value="Non-specific serine/threonine protein kinase"/>
    <property type="match status" value="1"/>
</dbReference>
<reference evidence="18" key="1">
    <citation type="journal article" date="2011" name="Genome Res.">
        <title>Phylogeny-wide analysis of social amoeba genomes highlights ancient origins for complex intercellular communication.</title>
        <authorList>
            <person name="Heidel A.J."/>
            <person name="Lawal H.M."/>
            <person name="Felder M."/>
            <person name="Schilde C."/>
            <person name="Helps N.R."/>
            <person name="Tunggal B."/>
            <person name="Rivero F."/>
            <person name="John U."/>
            <person name="Schleicher M."/>
            <person name="Eichinger L."/>
            <person name="Platzer M."/>
            <person name="Noegel A.A."/>
            <person name="Schaap P."/>
            <person name="Gloeckner G."/>
        </authorList>
    </citation>
    <scope>NUCLEOTIDE SEQUENCE [LARGE SCALE GENOMIC DNA]</scope>
    <source>
        <strain evidence="18">SH3</strain>
    </source>
</reference>
<dbReference type="InterPro" id="IPR017892">
    <property type="entry name" value="Pkinase_C"/>
</dbReference>
<evidence type="ECO:0000256" key="9">
    <source>
        <dbReference type="ARBA" id="ARBA00022840"/>
    </source>
</evidence>
<keyword evidence="4 13" id="KW-0723">Serine/threonine-protein kinase</keyword>
<dbReference type="FunFam" id="3.30.200.20:FF:000048">
    <property type="entry name" value="Non-specific serine/threonine protein kinase"/>
    <property type="match status" value="1"/>
</dbReference>
<feature type="domain" description="Protein kinase" evidence="15">
    <location>
        <begin position="123"/>
        <end position="377"/>
    </location>
</feature>
<dbReference type="GO" id="GO:0030010">
    <property type="term" value="P:establishment of cell polarity"/>
    <property type="evidence" value="ECO:0007669"/>
    <property type="project" value="EnsemblProtists"/>
</dbReference>
<evidence type="ECO:0000256" key="10">
    <source>
        <dbReference type="ARBA" id="ARBA00047899"/>
    </source>
</evidence>
<evidence type="ECO:0000259" key="14">
    <source>
        <dbReference type="PROSITE" id="PS50003"/>
    </source>
</evidence>
<dbReference type="PROSITE" id="PS00108">
    <property type="entry name" value="PROTEIN_KINASE_ST"/>
    <property type="match status" value="1"/>
</dbReference>
<organism evidence="17 18">
    <name type="scientific">Cavenderia fasciculata</name>
    <name type="common">Slime mold</name>
    <name type="synonym">Dictyostelium fasciculatum</name>
    <dbReference type="NCBI Taxonomy" id="261658"/>
    <lineage>
        <taxon>Eukaryota</taxon>
        <taxon>Amoebozoa</taxon>
        <taxon>Evosea</taxon>
        <taxon>Eumycetozoa</taxon>
        <taxon>Dictyostelia</taxon>
        <taxon>Acytosteliales</taxon>
        <taxon>Cavenderiaceae</taxon>
        <taxon>Cavenderia</taxon>
    </lineage>
</organism>
<dbReference type="GO" id="GO:0032060">
    <property type="term" value="P:bleb assembly"/>
    <property type="evidence" value="ECO:0007669"/>
    <property type="project" value="EnsemblProtists"/>
</dbReference>
<dbReference type="GO" id="GO:0043327">
    <property type="term" value="P:chemotaxis to cAMP"/>
    <property type="evidence" value="ECO:0007669"/>
    <property type="project" value="EnsemblProtists"/>
</dbReference>
<dbReference type="PANTHER" id="PTHR24351">
    <property type="entry name" value="RIBOSOMAL PROTEIN S6 KINASE"/>
    <property type="match status" value="1"/>
</dbReference>
<dbReference type="PROSITE" id="PS50011">
    <property type="entry name" value="PROTEIN_KINASE_DOM"/>
    <property type="match status" value="1"/>
</dbReference>
<dbReference type="PROSITE" id="PS51285">
    <property type="entry name" value="AGC_KINASE_CTER"/>
    <property type="match status" value="1"/>
</dbReference>
<dbReference type="GO" id="GO:0030295">
    <property type="term" value="F:protein kinase activator activity"/>
    <property type="evidence" value="ECO:0007669"/>
    <property type="project" value="EnsemblProtists"/>
</dbReference>
<dbReference type="InterPro" id="IPR000961">
    <property type="entry name" value="AGC-kinase_C"/>
</dbReference>
<evidence type="ECO:0000259" key="15">
    <source>
        <dbReference type="PROSITE" id="PS50011"/>
    </source>
</evidence>
<dbReference type="GO" id="GO:0005829">
    <property type="term" value="C:cytosol"/>
    <property type="evidence" value="ECO:0007669"/>
    <property type="project" value="EnsemblProtists"/>
</dbReference>
<evidence type="ECO:0000256" key="2">
    <source>
        <dbReference type="ARBA" id="ARBA00012513"/>
    </source>
</evidence>
<dbReference type="InterPro" id="IPR011993">
    <property type="entry name" value="PH-like_dom_sf"/>
</dbReference>
<accession>F4Q412</accession>
<name>F4Q412_CACFS</name>
<dbReference type="GO" id="GO:0031252">
    <property type="term" value="C:cell leading edge"/>
    <property type="evidence" value="ECO:0007669"/>
    <property type="project" value="EnsemblProtists"/>
</dbReference>
<dbReference type="Gene3D" id="2.30.29.30">
    <property type="entry name" value="Pleckstrin-homology domain (PH domain)/Phosphotyrosine-binding domain (PTB)"/>
    <property type="match status" value="1"/>
</dbReference>
<keyword evidence="6" id="KW-0808">Transferase</keyword>
<dbReference type="GO" id="GO:0140986">
    <property type="term" value="P:G protein-coupled chemorepellent receptor signaling pathway"/>
    <property type="evidence" value="ECO:0007669"/>
    <property type="project" value="EnsemblProtists"/>
</dbReference>
<dbReference type="Gene3D" id="1.10.510.10">
    <property type="entry name" value="Transferase(Phosphotransferase) domain 1"/>
    <property type="match status" value="1"/>
</dbReference>
<evidence type="ECO:0000256" key="13">
    <source>
        <dbReference type="RuleBase" id="RU000304"/>
    </source>
</evidence>
<keyword evidence="5" id="KW-0597">Phosphoprotein</keyword>
<dbReference type="SMART" id="SM00220">
    <property type="entry name" value="S_TKc"/>
    <property type="match status" value="1"/>
</dbReference>
<sequence>MTVTPTIKHEGFLTKEGGGFKSWKKRWFILRGGPEASFSYYKTKGESTPLGIIHINTVGHIKVSDRKKKNHQFEVQTPSRIFYICADNDEDRNKWIEVLITERDTLLGSNKPKKPERVGVHDFDLLNLVGKGSFGKVIQVRKKDTGEIFAMKVLSKKHIVEHNEVEHTLSERNILQKINHPFLVNLNYSFQTEDKLYFILDYINGGELFYHLQKEKKFSEDRVRYYGAEIVLALEHLHLSGVIYRDLKPENLLLTNEGHICMTDFGLCKEGLNAPSDKTITFCGTPEYLAPEVLQGNGYGKQVDWWSFGSLLFEMLTGLPPFYSQDVQEMYRKIMSERLVFPGFISPEARSLLEMLLERDPDKRLSDPNIIKRHPFFRAIDWEMLFQKKIPPPFIPNVKGSADTSQIDPVFTDEAPSLTMAGESALNPNQQKDFEVVYLI</sequence>
<dbReference type="InterPro" id="IPR000719">
    <property type="entry name" value="Prot_kinase_dom"/>
</dbReference>
<dbReference type="InterPro" id="IPR008271">
    <property type="entry name" value="Ser/Thr_kinase_AS"/>
</dbReference>
<evidence type="ECO:0000256" key="5">
    <source>
        <dbReference type="ARBA" id="ARBA00022553"/>
    </source>
</evidence>
<evidence type="ECO:0000256" key="3">
    <source>
        <dbReference type="ARBA" id="ARBA00022500"/>
    </source>
</evidence>
<dbReference type="GO" id="GO:0030334">
    <property type="term" value="P:regulation of cell migration"/>
    <property type="evidence" value="ECO:0007669"/>
    <property type="project" value="EnsemblProtists"/>
</dbReference>